<organism evidence="2 3">
    <name type="scientific">Mortierella hygrophila</name>
    <dbReference type="NCBI Taxonomy" id="979708"/>
    <lineage>
        <taxon>Eukaryota</taxon>
        <taxon>Fungi</taxon>
        <taxon>Fungi incertae sedis</taxon>
        <taxon>Mucoromycota</taxon>
        <taxon>Mortierellomycotina</taxon>
        <taxon>Mortierellomycetes</taxon>
        <taxon>Mortierellales</taxon>
        <taxon>Mortierellaceae</taxon>
        <taxon>Mortierella</taxon>
    </lineage>
</organism>
<feature type="compositionally biased region" description="Low complexity" evidence="1">
    <location>
        <begin position="125"/>
        <end position="136"/>
    </location>
</feature>
<dbReference type="EMBL" id="JAAAXW010000029">
    <property type="protein sequence ID" value="KAF9548515.1"/>
    <property type="molecule type" value="Genomic_DNA"/>
</dbReference>
<dbReference type="AlphaFoldDB" id="A0A9P6K6G2"/>
<feature type="region of interest" description="Disordered" evidence="1">
    <location>
        <begin position="373"/>
        <end position="400"/>
    </location>
</feature>
<name>A0A9P6K6G2_9FUNG</name>
<accession>A0A9P6K6G2</accession>
<protein>
    <submittedName>
        <fullName evidence="2">Uncharacterized protein</fullName>
    </submittedName>
</protein>
<feature type="compositionally biased region" description="Polar residues" evidence="1">
    <location>
        <begin position="341"/>
        <end position="354"/>
    </location>
</feature>
<dbReference type="Proteomes" id="UP000723463">
    <property type="component" value="Unassembled WGS sequence"/>
</dbReference>
<keyword evidence="3" id="KW-1185">Reference proteome</keyword>
<proteinExistence type="predicted"/>
<sequence length="400" mass="45157">MPIIAPPPAFIIRCEYRSICALGADIEESNDHNRDFHYKNFCVAKNEKSNFLNHTLARLAVEEDVKERFACPGRDCDQRYTSRKSMARQVENPQANERSFSSTHPDTRANRRSKGLKRPAVAMENASPAAPPTTNADVDTSQISNASPSQGGFWETSEWSSFSNSMELFRSSSQSAIQDLSAQVARLTVNTNDSNKTLHLAVDMMQGLLKNQVDSTNRTLSSIGRLQVASIATLNRVEKKLETALFGVRDTVSSLQIDVTELRNEFFDKTERIMTDLEDQRVGTHEMGQKLDTLPLGCSSPDPDMSIEEYFKYTRGFAEQLDKLGEDYLRQYRKKRKITSKSKQAPSTLNTNNLPDDINHIHRAKAAMTARANKEFMGPNDLELSDDEQTSEQEMKERQE</sequence>
<comment type="caution">
    <text evidence="2">The sequence shown here is derived from an EMBL/GenBank/DDBJ whole genome shotgun (WGS) entry which is preliminary data.</text>
</comment>
<evidence type="ECO:0000313" key="2">
    <source>
        <dbReference type="EMBL" id="KAF9548515.1"/>
    </source>
</evidence>
<gene>
    <name evidence="2" type="ORF">EC957_006328</name>
</gene>
<feature type="compositionally biased region" description="Polar residues" evidence="1">
    <location>
        <begin position="137"/>
        <end position="150"/>
    </location>
</feature>
<evidence type="ECO:0000256" key="1">
    <source>
        <dbReference type="SAM" id="MobiDB-lite"/>
    </source>
</evidence>
<feature type="compositionally biased region" description="Polar residues" evidence="1">
    <location>
        <begin position="91"/>
        <end position="104"/>
    </location>
</feature>
<reference evidence="2" key="1">
    <citation type="journal article" date="2020" name="Fungal Divers.">
        <title>Resolving the Mortierellaceae phylogeny through synthesis of multi-gene phylogenetics and phylogenomics.</title>
        <authorList>
            <person name="Vandepol N."/>
            <person name="Liber J."/>
            <person name="Desiro A."/>
            <person name="Na H."/>
            <person name="Kennedy M."/>
            <person name="Barry K."/>
            <person name="Grigoriev I.V."/>
            <person name="Miller A.N."/>
            <person name="O'Donnell K."/>
            <person name="Stajich J.E."/>
            <person name="Bonito G."/>
        </authorList>
    </citation>
    <scope>NUCLEOTIDE SEQUENCE</scope>
    <source>
        <strain evidence="2">NRRL 2591</strain>
    </source>
</reference>
<feature type="region of interest" description="Disordered" evidence="1">
    <location>
        <begin position="336"/>
        <end position="356"/>
    </location>
</feature>
<feature type="region of interest" description="Disordered" evidence="1">
    <location>
        <begin position="82"/>
        <end position="154"/>
    </location>
</feature>
<evidence type="ECO:0000313" key="3">
    <source>
        <dbReference type="Proteomes" id="UP000723463"/>
    </source>
</evidence>